<organism evidence="2 3">
    <name type="scientific">Actinophytocola algeriensis</name>
    <dbReference type="NCBI Taxonomy" id="1768010"/>
    <lineage>
        <taxon>Bacteria</taxon>
        <taxon>Bacillati</taxon>
        <taxon>Actinomycetota</taxon>
        <taxon>Actinomycetes</taxon>
        <taxon>Pseudonocardiales</taxon>
        <taxon>Pseudonocardiaceae</taxon>
    </lineage>
</organism>
<proteinExistence type="predicted"/>
<dbReference type="AlphaFoldDB" id="A0A7W7Q3N5"/>
<gene>
    <name evidence="2" type="ORF">FHR82_002513</name>
</gene>
<keyword evidence="2" id="KW-0808">Transferase</keyword>
<dbReference type="InterPro" id="IPR007345">
    <property type="entry name" value="Polysacch_pyruvyl_Trfase"/>
</dbReference>
<sequence length="399" mass="43823">MKVGLFGLLGAGNMGNDGSLEVVLAYLREHHPSAELSALASGPDVVEARYGVPAVPLYSYYTRDRDSGLPARVVLKSVAKFRDAAQVWRWVRRNDVVIVPGAGVLENTLPLRAWGFPLSLFLLSFFGRLTGTKVAFVNVGSNVIRQRAMRFFIRWATRLAHYRSFRDSLSRDALATMGVDTARDEIFPDLVFALPAPEVTVERGTVAVGLMDFHGSNDDRASAEAIHRTYVDGMRRFVRWLVDGGHRVRLLIGDEVDEAIVEQVLADSKDRPGAVTYETIRTLGDVMAQIAKSEVVVGTRYHNVLCGLKLAKPTISVSYSAKNDRIMADMGLAEYTQDARTVDVDRLVEQFTAVEAAADRIGPMLGEHAARKSARLARQFEVLSASLGMPAEVTQEVGS</sequence>
<keyword evidence="3" id="KW-1185">Reference proteome</keyword>
<dbReference type="PANTHER" id="PTHR36836">
    <property type="entry name" value="COLANIC ACID BIOSYNTHESIS PROTEIN WCAK"/>
    <property type="match status" value="1"/>
</dbReference>
<comment type="caution">
    <text evidence="2">The sequence shown here is derived from an EMBL/GenBank/DDBJ whole genome shotgun (WGS) entry which is preliminary data.</text>
</comment>
<evidence type="ECO:0000313" key="2">
    <source>
        <dbReference type="EMBL" id="MBB4906293.1"/>
    </source>
</evidence>
<protein>
    <submittedName>
        <fullName evidence="2">Polysaccharide pyruvyl transferase WcaK-like protein</fullName>
    </submittedName>
</protein>
<name>A0A7W7Q3N5_9PSEU</name>
<dbReference type="EMBL" id="JACHJQ010000003">
    <property type="protein sequence ID" value="MBB4906293.1"/>
    <property type="molecule type" value="Genomic_DNA"/>
</dbReference>
<feature type="domain" description="Polysaccharide pyruvyl transferase" evidence="1">
    <location>
        <begin position="13"/>
        <end position="320"/>
    </location>
</feature>
<dbReference type="Pfam" id="PF04230">
    <property type="entry name" value="PS_pyruv_trans"/>
    <property type="match status" value="1"/>
</dbReference>
<reference evidence="2 3" key="1">
    <citation type="submission" date="2020-08" db="EMBL/GenBank/DDBJ databases">
        <title>Genomic Encyclopedia of Type Strains, Phase III (KMG-III): the genomes of soil and plant-associated and newly described type strains.</title>
        <authorList>
            <person name="Whitman W."/>
        </authorList>
    </citation>
    <scope>NUCLEOTIDE SEQUENCE [LARGE SCALE GENOMIC DNA]</scope>
    <source>
        <strain evidence="2 3">CECT 8960</strain>
    </source>
</reference>
<evidence type="ECO:0000313" key="3">
    <source>
        <dbReference type="Proteomes" id="UP000520767"/>
    </source>
</evidence>
<dbReference type="GO" id="GO:0016740">
    <property type="term" value="F:transferase activity"/>
    <property type="evidence" value="ECO:0007669"/>
    <property type="project" value="UniProtKB-KW"/>
</dbReference>
<dbReference type="PANTHER" id="PTHR36836:SF1">
    <property type="entry name" value="COLANIC ACID BIOSYNTHESIS PROTEIN WCAK"/>
    <property type="match status" value="1"/>
</dbReference>
<evidence type="ECO:0000259" key="1">
    <source>
        <dbReference type="Pfam" id="PF04230"/>
    </source>
</evidence>
<dbReference type="RefSeq" id="WP_311771035.1">
    <property type="nucleotide sequence ID" value="NZ_JACHJQ010000003.1"/>
</dbReference>
<dbReference type="Proteomes" id="UP000520767">
    <property type="component" value="Unassembled WGS sequence"/>
</dbReference>
<accession>A0A7W7Q3N5</accession>